<dbReference type="GO" id="GO:0004380">
    <property type="term" value="F:glycoprotein-fucosylgalactoside alpha-N-acetylgalactosaminyltransferase activity"/>
    <property type="evidence" value="ECO:0007669"/>
    <property type="project" value="TreeGrafter"/>
</dbReference>
<comment type="cofactor">
    <cofactor evidence="11">
        <name>Mn(2+)</name>
        <dbReference type="ChEBI" id="CHEBI:29035"/>
    </cofactor>
    <text evidence="11">Binds 1 Mn(2+) ion per subunit.</text>
</comment>
<dbReference type="GO" id="GO:0005975">
    <property type="term" value="P:carbohydrate metabolic process"/>
    <property type="evidence" value="ECO:0007669"/>
    <property type="project" value="InterPro"/>
</dbReference>
<dbReference type="GeneTree" id="ENSGT00950000182858"/>
<feature type="binding site" evidence="10">
    <location>
        <position position="231"/>
    </location>
    <ligand>
        <name>an alpha-L-fucosyl-(1-&gt;2)-beta-D-galactosyl derivative</name>
        <dbReference type="ChEBI" id="CHEBI:140327"/>
    </ligand>
</feature>
<comment type="subcellular location">
    <subcellularLocation>
        <location evidence="1">Membrane</location>
        <topology evidence="1">Single-pass type II membrane protein</topology>
    </subcellularLocation>
</comment>
<evidence type="ECO:0000256" key="5">
    <source>
        <dbReference type="ARBA" id="ARBA00022692"/>
    </source>
</evidence>
<evidence type="ECO:0000256" key="4">
    <source>
        <dbReference type="ARBA" id="ARBA00022679"/>
    </source>
</evidence>
<reference evidence="13" key="2">
    <citation type="submission" date="2025-09" db="UniProtKB">
        <authorList>
            <consortium name="Ensembl"/>
        </authorList>
    </citation>
    <scope>IDENTIFICATION</scope>
</reference>
<evidence type="ECO:0000256" key="7">
    <source>
        <dbReference type="ARBA" id="ARBA00022989"/>
    </source>
</evidence>
<name>A0A8D2DW48_SCIVU</name>
<organism evidence="13 14">
    <name type="scientific">Sciurus vulgaris</name>
    <name type="common">Eurasian red squirrel</name>
    <dbReference type="NCBI Taxonomy" id="55149"/>
    <lineage>
        <taxon>Eukaryota</taxon>
        <taxon>Metazoa</taxon>
        <taxon>Chordata</taxon>
        <taxon>Craniata</taxon>
        <taxon>Vertebrata</taxon>
        <taxon>Euteleostomi</taxon>
        <taxon>Mammalia</taxon>
        <taxon>Eutheria</taxon>
        <taxon>Euarchontoglires</taxon>
        <taxon>Glires</taxon>
        <taxon>Rodentia</taxon>
        <taxon>Sciuromorpha</taxon>
        <taxon>Sciuridae</taxon>
        <taxon>Sciurinae</taxon>
        <taxon>Sciurini</taxon>
        <taxon>Sciurus</taxon>
    </lineage>
</organism>
<evidence type="ECO:0000256" key="10">
    <source>
        <dbReference type="PIRSR" id="PIRSR605076-2"/>
    </source>
</evidence>
<protein>
    <submittedName>
        <fullName evidence="13">Uncharacterized protein</fullName>
    </submittedName>
</protein>
<evidence type="ECO:0000256" key="3">
    <source>
        <dbReference type="ARBA" id="ARBA00022676"/>
    </source>
</evidence>
<evidence type="ECO:0000256" key="9">
    <source>
        <dbReference type="PIRSR" id="PIRSR605076-1"/>
    </source>
</evidence>
<evidence type="ECO:0000256" key="1">
    <source>
        <dbReference type="ARBA" id="ARBA00004606"/>
    </source>
</evidence>
<feature type="binding site" evidence="10">
    <location>
        <begin position="209"/>
        <end position="211"/>
    </location>
    <ligand>
        <name>UDP-N-acetyl-alpha-D-galactosamine</name>
        <dbReference type="ChEBI" id="CHEBI:67138"/>
    </ligand>
</feature>
<keyword evidence="11" id="KW-0464">Manganese</keyword>
<reference evidence="13" key="1">
    <citation type="submission" date="2025-08" db="UniProtKB">
        <authorList>
            <consortium name="Ensembl"/>
        </authorList>
    </citation>
    <scope>IDENTIFICATION</scope>
</reference>
<evidence type="ECO:0000313" key="13">
    <source>
        <dbReference type="Ensembl" id="ENSSVLP00005029843.1"/>
    </source>
</evidence>
<keyword evidence="11" id="KW-0479">Metal-binding</keyword>
<feature type="active site" description="Nucleophile" evidence="9">
    <location>
        <position position="301"/>
    </location>
</feature>
<dbReference type="Pfam" id="PF03414">
    <property type="entry name" value="Glyco_transf_6"/>
    <property type="match status" value="1"/>
</dbReference>
<feature type="binding site" evidence="10">
    <location>
        <position position="301"/>
    </location>
    <ligand>
        <name>an alpha-L-fucosyl-(1-&gt;2)-beta-D-galactosyl derivative</name>
        <dbReference type="ChEBI" id="CHEBI:140327"/>
    </ligand>
</feature>
<feature type="binding site" evidence="10">
    <location>
        <position position="324"/>
    </location>
    <ligand>
        <name>an alpha-L-fucosyl-(1-&gt;2)-beta-D-galactosyl derivative</name>
        <dbReference type="ChEBI" id="CHEBI:140327"/>
    </ligand>
</feature>
<dbReference type="Proteomes" id="UP000694564">
    <property type="component" value="Chromosome 17"/>
</dbReference>
<feature type="binding site" evidence="11">
    <location>
        <position position="211"/>
    </location>
    <ligand>
        <name>Mn(2+)</name>
        <dbReference type="ChEBI" id="CHEBI:29035"/>
    </ligand>
</feature>
<evidence type="ECO:0000256" key="2">
    <source>
        <dbReference type="ARBA" id="ARBA00010413"/>
    </source>
</evidence>
<dbReference type="SUPFAM" id="SSF53448">
    <property type="entry name" value="Nucleotide-diphospho-sugar transferases"/>
    <property type="match status" value="1"/>
</dbReference>
<evidence type="ECO:0000256" key="11">
    <source>
        <dbReference type="PIRSR" id="PIRSR605076-3"/>
    </source>
</evidence>
<proteinExistence type="inferred from homology"/>
<keyword evidence="7 12" id="KW-1133">Transmembrane helix</keyword>
<dbReference type="GO" id="GO:0005794">
    <property type="term" value="C:Golgi apparatus"/>
    <property type="evidence" value="ECO:0007669"/>
    <property type="project" value="TreeGrafter"/>
</dbReference>
<sequence length="356" mass="42190">MVQQKLSGRSKYHFLYHVTLFFLLTLILVLSYNSLILRNQKLENMLVGESIGVGQMNHMQVVTVSRIVHYELNMLTPFKYDILVETPWMVPIVWEGTFNIELLHEHFQLRNVTIGLAVFAIKELLIFLKLFLETAEEYFMEGYRMKYYIFTDKPESVPLIQLKRGRQMVILEIQSHAHWQNLSMYRMERISTFSRLRFIREVDYLVCADVDIKFWNHVNVEILSSLFGTLHPGFIGHRRDSYDYERLPQSQAHIPVNEGDFYYTGAFFGGSVLEVYKLTKFCHQAMMVDQAHNIKSMWHDESYLNKYLLYHKPTKVLSPEYMWDKNLLKLPVFAKMDAGRELVQKITKQSLKDKDF</sequence>
<dbReference type="GO" id="GO:0046872">
    <property type="term" value="F:metal ion binding"/>
    <property type="evidence" value="ECO:0007669"/>
    <property type="project" value="UniProtKB-KW"/>
</dbReference>
<dbReference type="Gene3D" id="3.90.550.10">
    <property type="entry name" value="Spore Coat Polysaccharide Biosynthesis Protein SpsA, Chain A"/>
    <property type="match status" value="1"/>
</dbReference>
<keyword evidence="8 12" id="KW-0472">Membrane</keyword>
<dbReference type="GO" id="GO:0016020">
    <property type="term" value="C:membrane"/>
    <property type="evidence" value="ECO:0007669"/>
    <property type="project" value="UniProtKB-SubCell"/>
</dbReference>
<dbReference type="PANTHER" id="PTHR10462">
    <property type="entry name" value="GLYCOSYLTRANSFERASE-RELATED"/>
    <property type="match status" value="1"/>
</dbReference>
<dbReference type="PANTHER" id="PTHR10462:SF29">
    <property type="entry name" value="HISTO-BLOOD GROUP ABO SYSTEM TRANSFERASE"/>
    <property type="match status" value="1"/>
</dbReference>
<feature type="binding site" evidence="11">
    <location>
        <position position="209"/>
    </location>
    <ligand>
        <name>Mn(2+)</name>
        <dbReference type="ChEBI" id="CHEBI:29035"/>
    </ligand>
</feature>
<dbReference type="InterPro" id="IPR005076">
    <property type="entry name" value="Glyco_trans_6"/>
</dbReference>
<keyword evidence="14" id="KW-1185">Reference proteome</keyword>
<keyword evidence="6" id="KW-0735">Signal-anchor</keyword>
<keyword evidence="5 12" id="KW-0812">Transmembrane</keyword>
<evidence type="ECO:0000256" key="8">
    <source>
        <dbReference type="ARBA" id="ARBA00023136"/>
    </source>
</evidence>
<feature type="binding site" evidence="10">
    <location>
        <begin position="119"/>
        <end position="121"/>
    </location>
    <ligand>
        <name>UDP-N-acetyl-alpha-D-galactosamine</name>
        <dbReference type="ChEBI" id="CHEBI:67138"/>
    </ligand>
</feature>
<evidence type="ECO:0000256" key="12">
    <source>
        <dbReference type="SAM" id="Phobius"/>
    </source>
</evidence>
<keyword evidence="3" id="KW-0328">Glycosyltransferase</keyword>
<feature type="transmembrane region" description="Helical" evidence="12">
    <location>
        <begin position="12"/>
        <end position="32"/>
    </location>
</feature>
<dbReference type="AlphaFoldDB" id="A0A8D2DW48"/>
<dbReference type="GO" id="GO:0031982">
    <property type="term" value="C:vesicle"/>
    <property type="evidence" value="ECO:0007669"/>
    <property type="project" value="TreeGrafter"/>
</dbReference>
<dbReference type="InterPro" id="IPR029044">
    <property type="entry name" value="Nucleotide-diphossugar_trans"/>
</dbReference>
<keyword evidence="4" id="KW-0808">Transferase</keyword>
<evidence type="ECO:0000256" key="6">
    <source>
        <dbReference type="ARBA" id="ARBA00022968"/>
    </source>
</evidence>
<evidence type="ECO:0000313" key="14">
    <source>
        <dbReference type="Proteomes" id="UP000694564"/>
    </source>
</evidence>
<accession>A0A8D2DW48</accession>
<dbReference type="FunFam" id="3.90.550.10:FF:000022">
    <property type="entry name" value="Histo-blood group ABO system transferase"/>
    <property type="match status" value="1"/>
</dbReference>
<dbReference type="Ensembl" id="ENSSVLT00005033150.1">
    <property type="protein sequence ID" value="ENSSVLP00005029843.1"/>
    <property type="gene ID" value="ENSSVLG00005023560.1"/>
</dbReference>
<comment type="similarity">
    <text evidence="2">Belongs to the glycosyltransferase 6 family.</text>
</comment>